<dbReference type="NCBIfam" id="TIGR00713">
    <property type="entry name" value="hemL"/>
    <property type="match status" value="1"/>
</dbReference>
<comment type="cofactor">
    <cofactor evidence="1 7">
        <name>pyridoxal 5'-phosphate</name>
        <dbReference type="ChEBI" id="CHEBI:597326"/>
    </cofactor>
</comment>
<evidence type="ECO:0000313" key="9">
    <source>
        <dbReference type="Proteomes" id="UP000824264"/>
    </source>
</evidence>
<dbReference type="HAMAP" id="MF_00375">
    <property type="entry name" value="HemL_aminotrans_3"/>
    <property type="match status" value="1"/>
</dbReference>
<comment type="pathway">
    <text evidence="2">Porphyrin-containing compound metabolism; protoporphyrin-IX biosynthesis; 5-aminolevulinate from L-glutamyl-tRNA(Glu): step 2/2.</text>
</comment>
<dbReference type="InterPro" id="IPR015422">
    <property type="entry name" value="PyrdxlP-dep_Trfase_small"/>
</dbReference>
<comment type="subcellular location">
    <subcellularLocation>
        <location evidence="7">Cytoplasm</location>
    </subcellularLocation>
</comment>
<feature type="modified residue" description="N6-(pyridoxal phosphate)lysine" evidence="7">
    <location>
        <position position="267"/>
    </location>
</feature>
<sequence length="424" mass="44618">MKTTRSDALFKEACELIPGGVNSPVRACLGVGADPLFIASAKGSHVTTVDGQEMIDFVESWGPMLLGHAHPVVTQAVAEAAARGTSYGAPCPAEVELARMIVDAFPAMDMVRMVNSGTEATMSALRLARGVTGRNKVLKFIGCYHGHADPFLASAGSGVATLSIPGTPGVPESTVRDTLLAPYNDVAAVQDIFHLYGKDIAAVIVEPIAGNMGLILPEEGFLKSLRSLCDANGALLIFDEVITGFRAAYGGAQTRFGIAPDLTTLGKIIGGGLPVGAFGGKREYMCRVAPAGEVYQAGTLSGNPLAMAAGIATLSVLKQSDYAALEARVEAFCAELEAILKGKGVPVTVKRLASMYTIFFSEGPLRNFEDVKNSDTALYARFFRAMRERNIFIAPSAFEVAMVSFAHTEEDFAAALDAVRAVSL</sequence>
<dbReference type="InterPro" id="IPR015421">
    <property type="entry name" value="PyrdxlP-dep_Trfase_major"/>
</dbReference>
<comment type="subunit">
    <text evidence="7">Homodimer.</text>
</comment>
<dbReference type="InterPro" id="IPR049704">
    <property type="entry name" value="Aminotrans_3_PPA_site"/>
</dbReference>
<comment type="catalytic activity">
    <reaction evidence="7">
        <text>(S)-4-amino-5-oxopentanoate = 5-aminolevulinate</text>
        <dbReference type="Rhea" id="RHEA:14265"/>
        <dbReference type="ChEBI" id="CHEBI:57501"/>
        <dbReference type="ChEBI" id="CHEBI:356416"/>
        <dbReference type="EC" id="5.4.3.8"/>
    </reaction>
</comment>
<dbReference type="GO" id="GO:0005737">
    <property type="term" value="C:cytoplasm"/>
    <property type="evidence" value="ECO:0007669"/>
    <property type="project" value="UniProtKB-SubCell"/>
</dbReference>
<dbReference type="Pfam" id="PF00202">
    <property type="entry name" value="Aminotran_3"/>
    <property type="match status" value="1"/>
</dbReference>
<gene>
    <name evidence="7 8" type="primary">hemL</name>
    <name evidence="8" type="ORF">H9874_10275</name>
</gene>
<name>A0A9D1R3M4_9BACT</name>
<evidence type="ECO:0000313" key="8">
    <source>
        <dbReference type="EMBL" id="HIW79511.1"/>
    </source>
</evidence>
<dbReference type="AlphaFoldDB" id="A0A9D1R3M4"/>
<comment type="caution">
    <text evidence="8">The sequence shown here is derived from an EMBL/GenBank/DDBJ whole genome shotgun (WGS) entry which is preliminary data.</text>
</comment>
<keyword evidence="6 7" id="KW-0627">Porphyrin biosynthesis</keyword>
<comment type="similarity">
    <text evidence="3 7">Belongs to the class-III pyridoxal-phosphate-dependent aminotransferase family. HemL subfamily.</text>
</comment>
<reference evidence="8" key="2">
    <citation type="submission" date="2021-04" db="EMBL/GenBank/DDBJ databases">
        <authorList>
            <person name="Gilroy R."/>
        </authorList>
    </citation>
    <scope>NUCLEOTIDE SEQUENCE</scope>
    <source>
        <strain evidence="8">ChiSxjej5B17-1746</strain>
    </source>
</reference>
<dbReference type="EMBL" id="DXGI01000383">
    <property type="protein sequence ID" value="HIW79511.1"/>
    <property type="molecule type" value="Genomic_DNA"/>
</dbReference>
<evidence type="ECO:0000256" key="4">
    <source>
        <dbReference type="ARBA" id="ARBA00022898"/>
    </source>
</evidence>
<dbReference type="GO" id="GO:0006782">
    <property type="term" value="P:protoporphyrinogen IX biosynthetic process"/>
    <property type="evidence" value="ECO:0007669"/>
    <property type="project" value="UniProtKB-UniRule"/>
</dbReference>
<evidence type="ECO:0000256" key="6">
    <source>
        <dbReference type="ARBA" id="ARBA00023244"/>
    </source>
</evidence>
<keyword evidence="5 7" id="KW-0413">Isomerase</keyword>
<dbReference type="PANTHER" id="PTHR43713">
    <property type="entry name" value="GLUTAMATE-1-SEMIALDEHYDE 2,1-AMINOMUTASE"/>
    <property type="match status" value="1"/>
</dbReference>
<dbReference type="FunFam" id="3.40.640.10:FF:000021">
    <property type="entry name" value="Glutamate-1-semialdehyde 2,1-aminomutase"/>
    <property type="match status" value="1"/>
</dbReference>
<evidence type="ECO:0000256" key="5">
    <source>
        <dbReference type="ARBA" id="ARBA00023235"/>
    </source>
</evidence>
<dbReference type="InterPro" id="IPR015424">
    <property type="entry name" value="PyrdxlP-dep_Trfase"/>
</dbReference>
<dbReference type="EC" id="5.4.3.8" evidence="7"/>
<evidence type="ECO:0000256" key="3">
    <source>
        <dbReference type="ARBA" id="ARBA00008981"/>
    </source>
</evidence>
<evidence type="ECO:0000256" key="7">
    <source>
        <dbReference type="HAMAP-Rule" id="MF_00375"/>
    </source>
</evidence>
<protein>
    <recommendedName>
        <fullName evidence="7">Glutamate-1-semialdehyde 2,1-aminomutase</fullName>
        <shortName evidence="7">GSA</shortName>
        <ecNumber evidence="7">5.4.3.8</ecNumber>
    </recommendedName>
    <alternativeName>
        <fullName evidence="7">Glutamate-1-semialdehyde aminotransferase</fullName>
        <shortName evidence="7">GSA-AT</shortName>
    </alternativeName>
</protein>
<evidence type="ECO:0000256" key="1">
    <source>
        <dbReference type="ARBA" id="ARBA00001933"/>
    </source>
</evidence>
<keyword evidence="7" id="KW-0963">Cytoplasm</keyword>
<accession>A0A9D1R3M4</accession>
<dbReference type="GO" id="GO:0008483">
    <property type="term" value="F:transaminase activity"/>
    <property type="evidence" value="ECO:0007669"/>
    <property type="project" value="InterPro"/>
</dbReference>
<proteinExistence type="inferred from homology"/>
<dbReference type="SUPFAM" id="SSF53383">
    <property type="entry name" value="PLP-dependent transferases"/>
    <property type="match status" value="1"/>
</dbReference>
<organism evidence="8 9">
    <name type="scientific">Candidatus Bilophila faecipullorum</name>
    <dbReference type="NCBI Taxonomy" id="2838482"/>
    <lineage>
        <taxon>Bacteria</taxon>
        <taxon>Pseudomonadati</taxon>
        <taxon>Thermodesulfobacteriota</taxon>
        <taxon>Desulfovibrionia</taxon>
        <taxon>Desulfovibrionales</taxon>
        <taxon>Desulfovibrionaceae</taxon>
        <taxon>Bilophila</taxon>
    </lineage>
</organism>
<dbReference type="PANTHER" id="PTHR43713:SF3">
    <property type="entry name" value="GLUTAMATE-1-SEMIALDEHYDE 2,1-AMINOMUTASE 1, CHLOROPLASTIC-RELATED"/>
    <property type="match status" value="1"/>
</dbReference>
<dbReference type="Gene3D" id="3.90.1150.10">
    <property type="entry name" value="Aspartate Aminotransferase, domain 1"/>
    <property type="match status" value="1"/>
</dbReference>
<dbReference type="Proteomes" id="UP000824264">
    <property type="component" value="Unassembled WGS sequence"/>
</dbReference>
<dbReference type="InterPro" id="IPR005814">
    <property type="entry name" value="Aminotrans_3"/>
</dbReference>
<dbReference type="GO" id="GO:0030170">
    <property type="term" value="F:pyridoxal phosphate binding"/>
    <property type="evidence" value="ECO:0007669"/>
    <property type="project" value="InterPro"/>
</dbReference>
<dbReference type="InterPro" id="IPR004639">
    <property type="entry name" value="4pyrrol_synth_GluAld_NH2Trfase"/>
</dbReference>
<keyword evidence="4 7" id="KW-0663">Pyridoxal phosphate</keyword>
<dbReference type="GO" id="GO:0042286">
    <property type="term" value="F:glutamate-1-semialdehyde 2,1-aminomutase activity"/>
    <property type="evidence" value="ECO:0007669"/>
    <property type="project" value="UniProtKB-UniRule"/>
</dbReference>
<dbReference type="NCBIfam" id="NF000818">
    <property type="entry name" value="PRK00062.1"/>
    <property type="match status" value="1"/>
</dbReference>
<dbReference type="Gene3D" id="3.40.640.10">
    <property type="entry name" value="Type I PLP-dependent aspartate aminotransferase-like (Major domain)"/>
    <property type="match status" value="1"/>
</dbReference>
<dbReference type="PROSITE" id="PS00600">
    <property type="entry name" value="AA_TRANSFER_CLASS_3"/>
    <property type="match status" value="1"/>
</dbReference>
<dbReference type="CDD" id="cd00610">
    <property type="entry name" value="OAT_like"/>
    <property type="match status" value="1"/>
</dbReference>
<evidence type="ECO:0000256" key="2">
    <source>
        <dbReference type="ARBA" id="ARBA00004819"/>
    </source>
</evidence>
<reference evidence="8" key="1">
    <citation type="journal article" date="2021" name="PeerJ">
        <title>Extensive microbial diversity within the chicken gut microbiome revealed by metagenomics and culture.</title>
        <authorList>
            <person name="Gilroy R."/>
            <person name="Ravi A."/>
            <person name="Getino M."/>
            <person name="Pursley I."/>
            <person name="Horton D.L."/>
            <person name="Alikhan N.F."/>
            <person name="Baker D."/>
            <person name="Gharbi K."/>
            <person name="Hall N."/>
            <person name="Watson M."/>
            <person name="Adriaenssens E.M."/>
            <person name="Foster-Nyarko E."/>
            <person name="Jarju S."/>
            <person name="Secka A."/>
            <person name="Antonio M."/>
            <person name="Oren A."/>
            <person name="Chaudhuri R.R."/>
            <person name="La Ragione R."/>
            <person name="Hildebrand F."/>
            <person name="Pallen M.J."/>
        </authorList>
    </citation>
    <scope>NUCLEOTIDE SEQUENCE</scope>
    <source>
        <strain evidence="8">ChiSxjej5B17-1746</strain>
    </source>
</reference>